<name>A0A1M6S9T3_9FIRM</name>
<dbReference type="RefSeq" id="WP_072968102.1">
    <property type="nucleotide sequence ID" value="NZ_FRAJ01000017.1"/>
</dbReference>
<proteinExistence type="predicted"/>
<dbReference type="Proteomes" id="UP000184082">
    <property type="component" value="Unassembled WGS sequence"/>
</dbReference>
<dbReference type="EMBL" id="FRAJ01000017">
    <property type="protein sequence ID" value="SHK41441.1"/>
    <property type="molecule type" value="Genomic_DNA"/>
</dbReference>
<dbReference type="Gene3D" id="1.10.10.10">
    <property type="entry name" value="Winged helix-like DNA-binding domain superfamily/Winged helix DNA-binding domain"/>
    <property type="match status" value="1"/>
</dbReference>
<sequence>MDNNIDLEIIEIIKDKLEEIINKSSGINNREREIIKYRYGLKDNRPVQIRELAKIFNTSPKKMKEEVDLLEKKIFNILKRYI</sequence>
<dbReference type="InterPro" id="IPR013324">
    <property type="entry name" value="RNA_pol_sigma_r3/r4-like"/>
</dbReference>
<dbReference type="InterPro" id="IPR036388">
    <property type="entry name" value="WH-like_DNA-bd_sf"/>
</dbReference>
<dbReference type="AlphaFoldDB" id="A0A1M6S9T3"/>
<accession>A0A1M6S9T3</accession>
<reference evidence="1 2" key="1">
    <citation type="submission" date="2016-11" db="EMBL/GenBank/DDBJ databases">
        <authorList>
            <person name="Jaros S."/>
            <person name="Januszkiewicz K."/>
            <person name="Wedrychowicz H."/>
        </authorList>
    </citation>
    <scope>NUCLEOTIDE SEQUENCE [LARGE SCALE GENOMIC DNA]</scope>
    <source>
        <strain evidence="1 2">DSM 14501</strain>
    </source>
</reference>
<evidence type="ECO:0000313" key="1">
    <source>
        <dbReference type="EMBL" id="SHK41441.1"/>
    </source>
</evidence>
<gene>
    <name evidence="1" type="ORF">SAMN02745883_01992</name>
</gene>
<dbReference type="STRING" id="1121266.SAMN02745883_01992"/>
<organism evidence="1 2">
    <name type="scientific">Caminicella sporogenes DSM 14501</name>
    <dbReference type="NCBI Taxonomy" id="1121266"/>
    <lineage>
        <taxon>Bacteria</taxon>
        <taxon>Bacillati</taxon>
        <taxon>Bacillota</taxon>
        <taxon>Clostridia</taxon>
        <taxon>Peptostreptococcales</taxon>
        <taxon>Caminicellaceae</taxon>
        <taxon>Caminicella</taxon>
    </lineage>
</organism>
<dbReference type="SUPFAM" id="SSF88659">
    <property type="entry name" value="Sigma3 and sigma4 domains of RNA polymerase sigma factors"/>
    <property type="match status" value="1"/>
</dbReference>
<protein>
    <submittedName>
        <fullName evidence="1">RNA polymerase primary sigma factor</fullName>
    </submittedName>
</protein>
<evidence type="ECO:0000313" key="2">
    <source>
        <dbReference type="Proteomes" id="UP000184082"/>
    </source>
</evidence>
<keyword evidence="2" id="KW-1185">Reference proteome</keyword>